<proteinExistence type="predicted"/>
<organism evidence="1 2">
    <name type="scientific">Bailinhaonella thermotolerans</name>
    <dbReference type="NCBI Taxonomy" id="1070861"/>
    <lineage>
        <taxon>Bacteria</taxon>
        <taxon>Bacillati</taxon>
        <taxon>Actinomycetota</taxon>
        <taxon>Actinomycetes</taxon>
        <taxon>Streptosporangiales</taxon>
        <taxon>Streptosporangiaceae</taxon>
        <taxon>Bailinhaonella</taxon>
    </lineage>
</organism>
<reference evidence="1 2" key="1">
    <citation type="submission" date="2018-09" db="EMBL/GenBank/DDBJ databases">
        <title>YIM 75507 draft genome.</title>
        <authorList>
            <person name="Tang S."/>
            <person name="Feng Y."/>
        </authorList>
    </citation>
    <scope>NUCLEOTIDE SEQUENCE [LARGE SCALE GENOMIC DNA]</scope>
    <source>
        <strain evidence="1 2">YIM 75507</strain>
    </source>
</reference>
<evidence type="ECO:0000313" key="1">
    <source>
        <dbReference type="EMBL" id="RJL24759.1"/>
    </source>
</evidence>
<comment type="caution">
    <text evidence="1">The sequence shown here is derived from an EMBL/GenBank/DDBJ whole genome shotgun (WGS) entry which is preliminary data.</text>
</comment>
<accession>A0A3A4A9P9</accession>
<sequence>MREHPDDAGVHVSGGNFFGATAIGPGAHAVHNVGGGRGAAEVARLIELIEAYADRLPDPEAARREAGELLAETRRPDADKGRVRAALDSLAERVAPVNTLLELVTALKSLLLGE</sequence>
<name>A0A3A4A9P9_9ACTN</name>
<dbReference type="AlphaFoldDB" id="A0A3A4A9P9"/>
<gene>
    <name evidence="1" type="ORF">D5H75_28645</name>
</gene>
<protein>
    <submittedName>
        <fullName evidence="1">Uncharacterized protein</fullName>
    </submittedName>
</protein>
<evidence type="ECO:0000313" key="2">
    <source>
        <dbReference type="Proteomes" id="UP000265768"/>
    </source>
</evidence>
<dbReference type="EMBL" id="QZEY01000014">
    <property type="protein sequence ID" value="RJL24759.1"/>
    <property type="molecule type" value="Genomic_DNA"/>
</dbReference>
<dbReference type="Proteomes" id="UP000265768">
    <property type="component" value="Unassembled WGS sequence"/>
</dbReference>
<keyword evidence="2" id="KW-1185">Reference proteome</keyword>
<dbReference type="RefSeq" id="WP_119929676.1">
    <property type="nucleotide sequence ID" value="NZ_QZEY01000014.1"/>
</dbReference>